<feature type="compositionally biased region" description="Basic and acidic residues" evidence="2">
    <location>
        <begin position="976"/>
        <end position="993"/>
    </location>
</feature>
<keyword evidence="1" id="KW-0808">Transferase</keyword>
<feature type="region of interest" description="Disordered" evidence="2">
    <location>
        <begin position="976"/>
        <end position="1022"/>
    </location>
</feature>
<dbReference type="Proteomes" id="UP001140949">
    <property type="component" value="Unassembled WGS sequence"/>
</dbReference>
<proteinExistence type="predicted"/>
<name>A0AAX6E244_IRIPA</name>
<sequence length="1022" mass="116989">MAMASLENAPPTKRTPAIRSVGGGGSGRSFLHRPRSKLARFLLFERVDYLQLILTALVFFLVIILFQAFLPSSAVERSAAGDAESFLAKIGGLDFGEGIRFLPSKLEERWEKERRERNSSSLGRPVRRIGLRRPLIALVVPELWADGVQLEMISIAAALKDIGYDIEVYSLSNGPTHTAWRAIGMHVNILPVDMRQEFNVDWLDYNGILVSSLDSRPVISCLLQEPFKSIPVIWTINEKSLALRLSKYTSNGQNQLISDWKEVFSRATVVVFPTHSLPMMYSAFDAGNYFVVPSSAEEAWRAENYAVTNNEHDLRVNMGYRLEDFLIAIVGSQFSYSGTLLEYSLVLQALAPLLQEFPADNTSLLKVGIVSRNSTSTYKTALETIGLNFGYPRGSLQHIVSDENEVNFLGIANIVIYGSFLEEQSFPPILLQAMTLGKLVIAPDLGMIRNYVDNGINGYLYQKKEVSTLRQILLQAISRGKLSPSAQKIASVGRQNARNLMVSDTIQSYALLLDNVLKLPSEVASPKGVAEISLSLREEWQWHFLENVTNANNLYRMSGRFGILDKIEEQWNRSHEEGSTNAISWTEEALVAWEEVKKIEMVNAKRRIEEQELKDRTDQPHGTWEEVYKNAKKIERAKNELHERDDRELERTGQPLCIYEPYLGEGSWPFLHNTSLYRGIGLSSKGCRTGGDDINASSRLPLLRDSYYRDTLGEHGAFFSLANQIDRIHKNAWIGFQSWRLVARKDSLSKKAETALLDAIQSRRHGDSLYFWARMDKDRRNPFQHDFWSFCDAINAGNCRFAVSEALQRMYGVQLPHNWDSLPKMPTNGDSWSVMHSWALPTRSFLEFVMFSRMFVDALDAQMYDEHHGSGHCYLSLTKDRHCYSRVLELLVNVWAYHSARRMIYVNPDTGAMQEHHKLKSRRGQMWIKWFSFATLKSMDEDLAEESDSERPHRRWLWPLTGEIFWQGIYERERNMRNQQKEKRRQQNKDKLERIRKRARQKTIGKYIKPQPGGTGNTTTTH</sequence>
<keyword evidence="3" id="KW-0472">Membrane</keyword>
<feature type="domain" description="Glycosyl transferase family 1" evidence="4">
    <location>
        <begin position="400"/>
        <end position="482"/>
    </location>
</feature>
<evidence type="ECO:0000313" key="5">
    <source>
        <dbReference type="EMBL" id="KAJ6798096.1"/>
    </source>
</evidence>
<gene>
    <name evidence="5" type="ORF">M6B38_213270</name>
</gene>
<reference evidence="5" key="1">
    <citation type="journal article" date="2023" name="GigaByte">
        <title>Genome assembly of the bearded iris, Iris pallida Lam.</title>
        <authorList>
            <person name="Bruccoleri R.E."/>
            <person name="Oakeley E.J."/>
            <person name="Faust A.M.E."/>
            <person name="Altorfer M."/>
            <person name="Dessus-Babus S."/>
            <person name="Burckhardt D."/>
            <person name="Oertli M."/>
            <person name="Naumann U."/>
            <person name="Petersen F."/>
            <person name="Wong J."/>
        </authorList>
    </citation>
    <scope>NUCLEOTIDE SEQUENCE</scope>
    <source>
        <strain evidence="5">GSM-AAB239-AS_SAM_17_03QT</strain>
    </source>
</reference>
<evidence type="ECO:0000256" key="3">
    <source>
        <dbReference type="SAM" id="Phobius"/>
    </source>
</evidence>
<reference evidence="5" key="2">
    <citation type="submission" date="2023-04" db="EMBL/GenBank/DDBJ databases">
        <authorList>
            <person name="Bruccoleri R.E."/>
            <person name="Oakeley E.J."/>
            <person name="Faust A.-M."/>
            <person name="Dessus-Babus S."/>
            <person name="Altorfer M."/>
            <person name="Burckhardt D."/>
            <person name="Oertli M."/>
            <person name="Naumann U."/>
            <person name="Petersen F."/>
            <person name="Wong J."/>
        </authorList>
    </citation>
    <scope>NUCLEOTIDE SEQUENCE</scope>
    <source>
        <strain evidence="5">GSM-AAB239-AS_SAM_17_03QT</strain>
        <tissue evidence="5">Leaf</tissue>
    </source>
</reference>
<dbReference type="EMBL" id="JANAVB010040418">
    <property type="protein sequence ID" value="KAJ6798096.1"/>
    <property type="molecule type" value="Genomic_DNA"/>
</dbReference>
<feature type="compositionally biased region" description="Basic residues" evidence="2">
    <location>
        <begin position="994"/>
        <end position="1003"/>
    </location>
</feature>
<dbReference type="PANTHER" id="PTHR46635">
    <property type="entry name" value="GLYCOSYL TRANSFERASE FAMILY 1 PROTEIN"/>
    <property type="match status" value="1"/>
</dbReference>
<keyword evidence="3" id="KW-0812">Transmembrane</keyword>
<feature type="transmembrane region" description="Helical" evidence="3">
    <location>
        <begin position="49"/>
        <end position="70"/>
    </location>
</feature>
<dbReference type="InterPro" id="IPR001296">
    <property type="entry name" value="Glyco_trans_1"/>
</dbReference>
<dbReference type="AlphaFoldDB" id="A0AAX6E244"/>
<evidence type="ECO:0000256" key="1">
    <source>
        <dbReference type="ARBA" id="ARBA00022676"/>
    </source>
</evidence>
<evidence type="ECO:0000259" key="4">
    <source>
        <dbReference type="Pfam" id="PF00534"/>
    </source>
</evidence>
<dbReference type="Pfam" id="PF00534">
    <property type="entry name" value="Glycos_transf_1"/>
    <property type="match status" value="1"/>
</dbReference>
<evidence type="ECO:0000313" key="6">
    <source>
        <dbReference type="Proteomes" id="UP001140949"/>
    </source>
</evidence>
<dbReference type="PANTHER" id="PTHR46635:SF1">
    <property type="entry name" value="GLYCOSYL TRANSFERASE FAMILY 1 PROTEIN"/>
    <property type="match status" value="1"/>
</dbReference>
<comment type="caution">
    <text evidence="5">The sequence shown here is derived from an EMBL/GenBank/DDBJ whole genome shotgun (WGS) entry which is preliminary data.</text>
</comment>
<dbReference type="Gene3D" id="3.40.50.2000">
    <property type="entry name" value="Glycogen Phosphorylase B"/>
    <property type="match status" value="1"/>
</dbReference>
<dbReference type="SUPFAM" id="SSF53756">
    <property type="entry name" value="UDP-Glycosyltransferase/glycogen phosphorylase"/>
    <property type="match status" value="1"/>
</dbReference>
<feature type="region of interest" description="Disordered" evidence="2">
    <location>
        <begin position="1"/>
        <end position="25"/>
    </location>
</feature>
<keyword evidence="6" id="KW-1185">Reference proteome</keyword>
<organism evidence="5 6">
    <name type="scientific">Iris pallida</name>
    <name type="common">Sweet iris</name>
    <dbReference type="NCBI Taxonomy" id="29817"/>
    <lineage>
        <taxon>Eukaryota</taxon>
        <taxon>Viridiplantae</taxon>
        <taxon>Streptophyta</taxon>
        <taxon>Embryophyta</taxon>
        <taxon>Tracheophyta</taxon>
        <taxon>Spermatophyta</taxon>
        <taxon>Magnoliopsida</taxon>
        <taxon>Liliopsida</taxon>
        <taxon>Asparagales</taxon>
        <taxon>Iridaceae</taxon>
        <taxon>Iridoideae</taxon>
        <taxon>Irideae</taxon>
        <taxon>Iris</taxon>
    </lineage>
</organism>
<evidence type="ECO:0000256" key="2">
    <source>
        <dbReference type="SAM" id="MobiDB-lite"/>
    </source>
</evidence>
<protein>
    <recommendedName>
        <fullName evidence="4">Glycosyl transferase family 1 domain-containing protein</fullName>
    </recommendedName>
</protein>
<dbReference type="GO" id="GO:0016757">
    <property type="term" value="F:glycosyltransferase activity"/>
    <property type="evidence" value="ECO:0007669"/>
    <property type="project" value="UniProtKB-KW"/>
</dbReference>
<keyword evidence="1" id="KW-0328">Glycosyltransferase</keyword>
<keyword evidence="3" id="KW-1133">Transmembrane helix</keyword>
<accession>A0AAX6E244</accession>